<evidence type="ECO:0000313" key="3">
    <source>
        <dbReference type="Proteomes" id="UP001250932"/>
    </source>
</evidence>
<dbReference type="EMBL" id="JAQOUE010000001">
    <property type="protein sequence ID" value="MDT7042494.1"/>
    <property type="molecule type" value="Genomic_DNA"/>
</dbReference>
<evidence type="ECO:0000256" key="1">
    <source>
        <dbReference type="SAM" id="Phobius"/>
    </source>
</evidence>
<sequence>MSSKPIWRKVLWWLGIAISFNLALFLFLPKIASFFVERQFEAFGLKNVNVELEYPGVRETMIPLISFQKDMGSETASLIVRDLTLKYDLRQLLLGFIKEVRIEKLRLDITGVPTQPPAAPTTKNSVQSTTAPLALLSTPLPNLPFEIFSLNHATIFREQATGPLRRVTISGLLRNDQGTLHGTVTFQGTQGDAYTLQAHINPLGKIKVDLSTGPDNTTPLFDMESLMNVQNPSGLEWQGRMTANLKRASPFLALLMPIGPDLERVNGSIEVQWDGSTNQMASLQEMLHDASTRLHSTIHAHVELPAWGTVSEDILLNFSGELHAQSTEVTLDIAPTSFMKAFLHTDGFPWPDALPIANFKDREPIRLQFLDIVHARMVLDKGESRWSIDGPLQIQYGGEPAPIGGEVILTNASGLLFDPLSTEANATFSLWGSLPNLEHQTSRVRDINWMMKGQTAFANQEIRVTIAEDSLVNTGVIHLAEGQAERMGFRLAQPTLIHYDWPLRQWKVEPTTAQIILPKIQWRDQLISIAKISLDLKEAIGEGQTWNTTGTAKLLGVNTKMKNFSPPSLNLAIGFDSSPEELNAGLVAETTDKTLRAKGRIEHHLQTHQGTLQATFTPETFSPNSTTLAHWFQPWPHPFNITSGQLGISIACGWKPSSPGDIQSLGITRGDVTLALKHIGGFYEKILIDNVNTTIKIIGNDLNNFATLSPAHVTIGSVNSGIKVTNMDFGLNLRLGQGDTVPIIDVEKFSAEALGGYLSSTSVYIDWARGPSLFTLKLERIHVDRLLQLEQQKGLEGTGILDGVVPITLAPDSIEIHDGRIEARAPGGVIHFQPLEDTAQSLINATPQMEIVLQSLKNFHYDVLKANVNYEADGTLTLATKLEGRNPDLKQGRPIHFNLNIEENIPALLKSLRVLKGIEDKIEKLFQGPLF</sequence>
<keyword evidence="1" id="KW-1133">Transmembrane helix</keyword>
<comment type="caution">
    <text evidence="2">The sequence shown here is derived from an EMBL/GenBank/DDBJ whole genome shotgun (WGS) entry which is preliminary data.</text>
</comment>
<feature type="transmembrane region" description="Helical" evidence="1">
    <location>
        <begin position="12"/>
        <end position="36"/>
    </location>
</feature>
<keyword evidence="1" id="KW-0812">Transmembrane</keyword>
<dbReference type="RefSeq" id="WP_313832905.1">
    <property type="nucleotide sequence ID" value="NZ_JAQOUE010000001.1"/>
</dbReference>
<protein>
    <submittedName>
        <fullName evidence="2">YdbH domain-containing protein</fullName>
    </submittedName>
</protein>
<name>A0ABU3K7S3_9BACT</name>
<dbReference type="Pfam" id="PF11739">
    <property type="entry name" value="YdbH-like"/>
    <property type="match status" value="1"/>
</dbReference>
<proteinExistence type="predicted"/>
<keyword evidence="1" id="KW-0472">Membrane</keyword>
<organism evidence="2 3">
    <name type="scientific">Candidatus Nitronereus thalassa</name>
    <dbReference type="NCBI Taxonomy" id="3020898"/>
    <lineage>
        <taxon>Bacteria</taxon>
        <taxon>Pseudomonadati</taxon>
        <taxon>Nitrospirota</taxon>
        <taxon>Nitrospiria</taxon>
        <taxon>Nitrospirales</taxon>
        <taxon>Nitrospiraceae</taxon>
        <taxon>Candidatus Nitronereus</taxon>
    </lineage>
</organism>
<accession>A0ABU3K7S3</accession>
<reference evidence="2 3" key="1">
    <citation type="journal article" date="2023" name="ISME J.">
        <title>Cultivation and genomic characterization of novel and ubiquitous marine nitrite-oxidizing bacteria from the Nitrospirales.</title>
        <authorList>
            <person name="Mueller A.J."/>
            <person name="Daebeler A."/>
            <person name="Herbold C.W."/>
            <person name="Kirkegaard R.H."/>
            <person name="Daims H."/>
        </authorList>
    </citation>
    <scope>NUCLEOTIDE SEQUENCE [LARGE SCALE GENOMIC DNA]</scope>
    <source>
        <strain evidence="2 3">EB</strain>
    </source>
</reference>
<evidence type="ECO:0000313" key="2">
    <source>
        <dbReference type="EMBL" id="MDT7042494.1"/>
    </source>
</evidence>
<dbReference type="InterPro" id="IPR021730">
    <property type="entry name" value="YdbH"/>
</dbReference>
<keyword evidence="3" id="KW-1185">Reference proteome</keyword>
<dbReference type="Proteomes" id="UP001250932">
    <property type="component" value="Unassembled WGS sequence"/>
</dbReference>
<gene>
    <name evidence="2" type="ORF">PPG34_09020</name>
</gene>